<dbReference type="RefSeq" id="WP_048190674.1">
    <property type="nucleotide sequence ID" value="NZ_JAIOUQ010000006.1"/>
</dbReference>
<accession>A0A8T5UNX2</accession>
<comment type="caution">
    <text evidence="1">The sequence shown here is derived from an EMBL/GenBank/DDBJ whole genome shotgun (WGS) entry which is preliminary data.</text>
</comment>
<organism evidence="1 2">
    <name type="scientific">Methanobacterium spitsbergense</name>
    <dbReference type="NCBI Taxonomy" id="2874285"/>
    <lineage>
        <taxon>Archaea</taxon>
        <taxon>Methanobacteriati</taxon>
        <taxon>Methanobacteriota</taxon>
        <taxon>Methanomada group</taxon>
        <taxon>Methanobacteria</taxon>
        <taxon>Methanobacteriales</taxon>
        <taxon>Methanobacteriaceae</taxon>
        <taxon>Methanobacterium</taxon>
    </lineage>
</organism>
<evidence type="ECO:0000313" key="1">
    <source>
        <dbReference type="EMBL" id="MBZ2165498.1"/>
    </source>
</evidence>
<protein>
    <submittedName>
        <fullName evidence="1">Uncharacterized protein</fullName>
    </submittedName>
</protein>
<sequence length="105" mass="11984">MRNETKHNYISSMDVKDGKGNILGAVCVSPAKELGKRDIILMDENSGSFSVRSTTELINMLSKKNVPFEERKHVLDFLAERLRYLEQEVTLNTLKSLNDAKKKKK</sequence>
<gene>
    <name evidence="1" type="ORF">K8N75_05530</name>
</gene>
<dbReference type="AlphaFoldDB" id="A0A8T5UNX2"/>
<evidence type="ECO:0000313" key="2">
    <source>
        <dbReference type="Proteomes" id="UP000825933"/>
    </source>
</evidence>
<keyword evidence="2" id="KW-1185">Reference proteome</keyword>
<dbReference type="EMBL" id="JAIOUQ010000006">
    <property type="protein sequence ID" value="MBZ2165498.1"/>
    <property type="molecule type" value="Genomic_DNA"/>
</dbReference>
<reference evidence="2" key="1">
    <citation type="journal article" date="2022" name="Microbiol. Resour. Announc.">
        <title>Draft Genome Sequence of a Methanogenic Archaeon from West Spitsbergen Permafrost.</title>
        <authorList>
            <person name="Trubitsyn V."/>
            <person name="Rivkina E."/>
            <person name="Shcherbakova V."/>
        </authorList>
    </citation>
    <scope>NUCLEOTIDE SEQUENCE [LARGE SCALE GENOMIC DNA]</scope>
    <source>
        <strain evidence="2">VT</strain>
    </source>
</reference>
<dbReference type="Proteomes" id="UP000825933">
    <property type="component" value="Unassembled WGS sequence"/>
</dbReference>
<name>A0A8T5UNX2_9EURY</name>
<proteinExistence type="predicted"/>